<organism evidence="1">
    <name type="scientific">Guillardia theta (strain CCMP2712)</name>
    <name type="common">Cryptophyte</name>
    <dbReference type="NCBI Taxonomy" id="905079"/>
    <lineage>
        <taxon>Eukaryota</taxon>
        <taxon>Cryptophyceae</taxon>
        <taxon>Pyrenomonadales</taxon>
        <taxon>Geminigeraceae</taxon>
        <taxon>Guillardia</taxon>
    </lineage>
</organism>
<name>L1JE52_GUITC</name>
<evidence type="ECO:0000313" key="1">
    <source>
        <dbReference type="EMBL" id="EKX46385.1"/>
    </source>
</evidence>
<dbReference type="RefSeq" id="XP_005833365.1">
    <property type="nucleotide sequence ID" value="XM_005833308.1"/>
</dbReference>
<protein>
    <submittedName>
        <fullName evidence="1 2">Uncharacterized protein</fullName>
    </submittedName>
</protein>
<evidence type="ECO:0000313" key="2">
    <source>
        <dbReference type="EnsemblProtists" id="EKX46385"/>
    </source>
</evidence>
<sequence length="84" mass="9736">MLPCKFTEEIPIVAAFPDVYQTESNYRAIGLDRPMPHNKEHHLGLLCSRWNLRPQEVRVVVLIDDDYSNVDAAIRHGYNAIFVR</sequence>
<keyword evidence="3" id="KW-1185">Reference proteome</keyword>
<dbReference type="EMBL" id="JH992994">
    <property type="protein sequence ID" value="EKX46385.1"/>
    <property type="molecule type" value="Genomic_DNA"/>
</dbReference>
<gene>
    <name evidence="1" type="ORF">GUITHDRAFT_107588</name>
</gene>
<dbReference type="KEGG" id="gtt:GUITHDRAFT_107588"/>
<evidence type="ECO:0000313" key="3">
    <source>
        <dbReference type="Proteomes" id="UP000011087"/>
    </source>
</evidence>
<proteinExistence type="predicted"/>
<dbReference type="GeneID" id="17303205"/>
<dbReference type="Proteomes" id="UP000011087">
    <property type="component" value="Unassembled WGS sequence"/>
</dbReference>
<reference evidence="3" key="2">
    <citation type="submission" date="2012-11" db="EMBL/GenBank/DDBJ databases">
        <authorList>
            <person name="Kuo A."/>
            <person name="Curtis B.A."/>
            <person name="Tanifuji G."/>
            <person name="Burki F."/>
            <person name="Gruber A."/>
            <person name="Irimia M."/>
            <person name="Maruyama S."/>
            <person name="Arias M.C."/>
            <person name="Ball S.G."/>
            <person name="Gile G.H."/>
            <person name="Hirakawa Y."/>
            <person name="Hopkins J.F."/>
            <person name="Rensing S.A."/>
            <person name="Schmutz J."/>
            <person name="Symeonidi A."/>
            <person name="Elias M."/>
            <person name="Eveleigh R.J."/>
            <person name="Herman E.K."/>
            <person name="Klute M.J."/>
            <person name="Nakayama T."/>
            <person name="Obornik M."/>
            <person name="Reyes-Prieto A."/>
            <person name="Armbrust E.V."/>
            <person name="Aves S.J."/>
            <person name="Beiko R.G."/>
            <person name="Coutinho P."/>
            <person name="Dacks J.B."/>
            <person name="Durnford D.G."/>
            <person name="Fast N.M."/>
            <person name="Green B.R."/>
            <person name="Grisdale C."/>
            <person name="Hempe F."/>
            <person name="Henrissat B."/>
            <person name="Hoppner M.P."/>
            <person name="Ishida K.-I."/>
            <person name="Kim E."/>
            <person name="Koreny L."/>
            <person name="Kroth P.G."/>
            <person name="Liu Y."/>
            <person name="Malik S.-B."/>
            <person name="Maier U.G."/>
            <person name="McRose D."/>
            <person name="Mock T."/>
            <person name="Neilson J.A."/>
            <person name="Onodera N.T."/>
            <person name="Poole A.M."/>
            <person name="Pritham E.J."/>
            <person name="Richards T.A."/>
            <person name="Rocap G."/>
            <person name="Roy S.W."/>
            <person name="Sarai C."/>
            <person name="Schaack S."/>
            <person name="Shirato S."/>
            <person name="Slamovits C.H."/>
            <person name="Spencer D.F."/>
            <person name="Suzuki S."/>
            <person name="Worden A.Z."/>
            <person name="Zauner S."/>
            <person name="Barry K."/>
            <person name="Bell C."/>
            <person name="Bharti A.K."/>
            <person name="Crow J.A."/>
            <person name="Grimwood J."/>
            <person name="Kramer R."/>
            <person name="Lindquist E."/>
            <person name="Lucas S."/>
            <person name="Salamov A."/>
            <person name="McFadden G.I."/>
            <person name="Lane C.E."/>
            <person name="Keeling P.J."/>
            <person name="Gray M.W."/>
            <person name="Grigoriev I.V."/>
            <person name="Archibald J.M."/>
        </authorList>
    </citation>
    <scope>NUCLEOTIDE SEQUENCE</scope>
    <source>
        <strain evidence="3">CCMP2712</strain>
    </source>
</reference>
<dbReference type="EnsemblProtists" id="EKX46385">
    <property type="protein sequence ID" value="EKX46385"/>
    <property type="gene ID" value="GUITHDRAFT_107588"/>
</dbReference>
<dbReference type="HOGENOM" id="CLU_2532268_0_0_1"/>
<accession>L1JE52</accession>
<dbReference type="AlphaFoldDB" id="L1JE52"/>
<reference evidence="1 3" key="1">
    <citation type="journal article" date="2012" name="Nature">
        <title>Algal genomes reveal evolutionary mosaicism and the fate of nucleomorphs.</title>
        <authorList>
            <consortium name="DOE Joint Genome Institute"/>
            <person name="Curtis B.A."/>
            <person name="Tanifuji G."/>
            <person name="Burki F."/>
            <person name="Gruber A."/>
            <person name="Irimia M."/>
            <person name="Maruyama S."/>
            <person name="Arias M.C."/>
            <person name="Ball S.G."/>
            <person name="Gile G.H."/>
            <person name="Hirakawa Y."/>
            <person name="Hopkins J.F."/>
            <person name="Kuo A."/>
            <person name="Rensing S.A."/>
            <person name="Schmutz J."/>
            <person name="Symeonidi A."/>
            <person name="Elias M."/>
            <person name="Eveleigh R.J."/>
            <person name="Herman E.K."/>
            <person name="Klute M.J."/>
            <person name="Nakayama T."/>
            <person name="Obornik M."/>
            <person name="Reyes-Prieto A."/>
            <person name="Armbrust E.V."/>
            <person name="Aves S.J."/>
            <person name="Beiko R.G."/>
            <person name="Coutinho P."/>
            <person name="Dacks J.B."/>
            <person name="Durnford D.G."/>
            <person name="Fast N.M."/>
            <person name="Green B.R."/>
            <person name="Grisdale C.J."/>
            <person name="Hempel F."/>
            <person name="Henrissat B."/>
            <person name="Hoppner M.P."/>
            <person name="Ishida K."/>
            <person name="Kim E."/>
            <person name="Koreny L."/>
            <person name="Kroth P.G."/>
            <person name="Liu Y."/>
            <person name="Malik S.B."/>
            <person name="Maier U.G."/>
            <person name="McRose D."/>
            <person name="Mock T."/>
            <person name="Neilson J.A."/>
            <person name="Onodera N.T."/>
            <person name="Poole A.M."/>
            <person name="Pritham E.J."/>
            <person name="Richards T.A."/>
            <person name="Rocap G."/>
            <person name="Roy S.W."/>
            <person name="Sarai C."/>
            <person name="Schaack S."/>
            <person name="Shirato S."/>
            <person name="Slamovits C.H."/>
            <person name="Spencer D.F."/>
            <person name="Suzuki S."/>
            <person name="Worden A.Z."/>
            <person name="Zauner S."/>
            <person name="Barry K."/>
            <person name="Bell C."/>
            <person name="Bharti A.K."/>
            <person name="Crow J.A."/>
            <person name="Grimwood J."/>
            <person name="Kramer R."/>
            <person name="Lindquist E."/>
            <person name="Lucas S."/>
            <person name="Salamov A."/>
            <person name="McFadden G.I."/>
            <person name="Lane C.E."/>
            <person name="Keeling P.J."/>
            <person name="Gray M.W."/>
            <person name="Grigoriev I.V."/>
            <person name="Archibald J.M."/>
        </authorList>
    </citation>
    <scope>NUCLEOTIDE SEQUENCE</scope>
    <source>
        <strain evidence="1 3">CCMP2712</strain>
    </source>
</reference>
<dbReference type="PaxDb" id="55529-EKX46385"/>
<reference evidence="2" key="3">
    <citation type="submission" date="2015-06" db="UniProtKB">
        <authorList>
            <consortium name="EnsemblProtists"/>
        </authorList>
    </citation>
    <scope>IDENTIFICATION</scope>
</reference>